<dbReference type="Proteomes" id="UP000002051">
    <property type="component" value="Unassembled WGS sequence"/>
</dbReference>
<dbReference type="EnsemblPlants" id="AES62302">
    <property type="protein sequence ID" value="AES62302"/>
    <property type="gene ID" value="MTR_1g098190"/>
</dbReference>
<accession>G7IBU8</accession>
<reference evidence="1 3" key="2">
    <citation type="journal article" date="2014" name="BMC Genomics">
        <title>An improved genome release (version Mt4.0) for the model legume Medicago truncatula.</title>
        <authorList>
            <person name="Tang H."/>
            <person name="Krishnakumar V."/>
            <person name="Bidwell S."/>
            <person name="Rosen B."/>
            <person name="Chan A."/>
            <person name="Zhou S."/>
            <person name="Gentzbittel L."/>
            <person name="Childs K.L."/>
            <person name="Yandell M."/>
            <person name="Gundlach H."/>
            <person name="Mayer K.F."/>
            <person name="Schwartz D.C."/>
            <person name="Town C.D."/>
        </authorList>
    </citation>
    <scope>GENOME REANNOTATION</scope>
    <source>
        <strain evidence="2 3">cv. Jemalong A17</strain>
    </source>
</reference>
<dbReference type="PaxDb" id="3880-AES62302"/>
<evidence type="ECO:0000313" key="2">
    <source>
        <dbReference type="EnsemblPlants" id="AES62302"/>
    </source>
</evidence>
<dbReference type="HOGENOM" id="CLU_2375966_0_0_1"/>
<accession>A0A0C3UT64</accession>
<organism evidence="1 3">
    <name type="scientific">Medicago truncatula</name>
    <name type="common">Barrel medic</name>
    <name type="synonym">Medicago tribuloides</name>
    <dbReference type="NCBI Taxonomy" id="3880"/>
    <lineage>
        <taxon>Eukaryota</taxon>
        <taxon>Viridiplantae</taxon>
        <taxon>Streptophyta</taxon>
        <taxon>Embryophyta</taxon>
        <taxon>Tracheophyta</taxon>
        <taxon>Spermatophyta</taxon>
        <taxon>Magnoliopsida</taxon>
        <taxon>eudicotyledons</taxon>
        <taxon>Gunneridae</taxon>
        <taxon>Pentapetalae</taxon>
        <taxon>rosids</taxon>
        <taxon>fabids</taxon>
        <taxon>Fabales</taxon>
        <taxon>Fabaceae</taxon>
        <taxon>Papilionoideae</taxon>
        <taxon>50 kb inversion clade</taxon>
        <taxon>NPAAA clade</taxon>
        <taxon>Hologalegina</taxon>
        <taxon>IRL clade</taxon>
        <taxon>Trifolieae</taxon>
        <taxon>Medicago</taxon>
    </lineage>
</organism>
<name>G7IBU8_MEDTR</name>
<evidence type="ECO:0000313" key="3">
    <source>
        <dbReference type="Proteomes" id="UP000002051"/>
    </source>
</evidence>
<reference evidence="2" key="3">
    <citation type="submission" date="2015-04" db="UniProtKB">
        <authorList>
            <consortium name="EnsemblPlants"/>
        </authorList>
    </citation>
    <scope>IDENTIFICATION</scope>
    <source>
        <strain evidence="2">cv. Jemalong A17</strain>
    </source>
</reference>
<keyword evidence="3" id="KW-1185">Reference proteome</keyword>
<dbReference type="AlphaFoldDB" id="G7IBU8"/>
<sequence>MYLIFSQSIFYPKELNYLSLTTLTGISYAAQPLAVEEILSVPSFRNNDDEANHIFNEFQKATMVAASYPTTIKNHPKGENNRDILIMVIVGALLI</sequence>
<protein>
    <submittedName>
        <fullName evidence="1 2">Uncharacterized protein</fullName>
    </submittedName>
</protein>
<reference evidence="1 3" key="1">
    <citation type="journal article" date="2011" name="Nature">
        <title>The Medicago genome provides insight into the evolution of rhizobial symbioses.</title>
        <authorList>
            <person name="Young N.D."/>
            <person name="Debelle F."/>
            <person name="Oldroyd G.E."/>
            <person name="Geurts R."/>
            <person name="Cannon S.B."/>
            <person name="Udvardi M.K."/>
            <person name="Benedito V.A."/>
            <person name="Mayer K.F."/>
            <person name="Gouzy J."/>
            <person name="Schoof H."/>
            <person name="Van de Peer Y."/>
            <person name="Proost S."/>
            <person name="Cook D.R."/>
            <person name="Meyers B.C."/>
            <person name="Spannagl M."/>
            <person name="Cheung F."/>
            <person name="De Mita S."/>
            <person name="Krishnakumar V."/>
            <person name="Gundlach H."/>
            <person name="Zhou S."/>
            <person name="Mudge J."/>
            <person name="Bharti A.K."/>
            <person name="Murray J.D."/>
            <person name="Naoumkina M.A."/>
            <person name="Rosen B."/>
            <person name="Silverstein K.A."/>
            <person name="Tang H."/>
            <person name="Rombauts S."/>
            <person name="Zhao P.X."/>
            <person name="Zhou P."/>
            <person name="Barbe V."/>
            <person name="Bardou P."/>
            <person name="Bechner M."/>
            <person name="Bellec A."/>
            <person name="Berger A."/>
            <person name="Berges H."/>
            <person name="Bidwell S."/>
            <person name="Bisseling T."/>
            <person name="Choisne N."/>
            <person name="Couloux A."/>
            <person name="Denny R."/>
            <person name="Deshpande S."/>
            <person name="Dai X."/>
            <person name="Doyle J.J."/>
            <person name="Dudez A.M."/>
            <person name="Farmer A.D."/>
            <person name="Fouteau S."/>
            <person name="Franken C."/>
            <person name="Gibelin C."/>
            <person name="Gish J."/>
            <person name="Goldstein S."/>
            <person name="Gonzalez A.J."/>
            <person name="Green P.J."/>
            <person name="Hallab A."/>
            <person name="Hartog M."/>
            <person name="Hua A."/>
            <person name="Humphray S.J."/>
            <person name="Jeong D.H."/>
            <person name="Jing Y."/>
            <person name="Jocker A."/>
            <person name="Kenton S.M."/>
            <person name="Kim D.J."/>
            <person name="Klee K."/>
            <person name="Lai H."/>
            <person name="Lang C."/>
            <person name="Lin S."/>
            <person name="Macmil S.L."/>
            <person name="Magdelenat G."/>
            <person name="Matthews L."/>
            <person name="McCorrison J."/>
            <person name="Monaghan E.L."/>
            <person name="Mun J.H."/>
            <person name="Najar F.Z."/>
            <person name="Nicholson C."/>
            <person name="Noirot C."/>
            <person name="O'Bleness M."/>
            <person name="Paule C.R."/>
            <person name="Poulain J."/>
            <person name="Prion F."/>
            <person name="Qin B."/>
            <person name="Qu C."/>
            <person name="Retzel E.F."/>
            <person name="Riddle C."/>
            <person name="Sallet E."/>
            <person name="Samain S."/>
            <person name="Samson N."/>
            <person name="Sanders I."/>
            <person name="Saurat O."/>
            <person name="Scarpelli C."/>
            <person name="Schiex T."/>
            <person name="Segurens B."/>
            <person name="Severin A.J."/>
            <person name="Sherrier D.J."/>
            <person name="Shi R."/>
            <person name="Sims S."/>
            <person name="Singer S.R."/>
            <person name="Sinharoy S."/>
            <person name="Sterck L."/>
            <person name="Viollet A."/>
            <person name="Wang B.B."/>
            <person name="Wang K."/>
            <person name="Wang M."/>
            <person name="Wang X."/>
            <person name="Warfsmann J."/>
            <person name="Weissenbach J."/>
            <person name="White D.D."/>
            <person name="White J.D."/>
            <person name="Wiley G.B."/>
            <person name="Wincker P."/>
            <person name="Xing Y."/>
            <person name="Yang L."/>
            <person name="Yao Z."/>
            <person name="Ying F."/>
            <person name="Zhai J."/>
            <person name="Zhou L."/>
            <person name="Zuber A."/>
            <person name="Denarie J."/>
            <person name="Dixon R.A."/>
            <person name="May G.D."/>
            <person name="Schwartz D.C."/>
            <person name="Rogers J."/>
            <person name="Quetier F."/>
            <person name="Town C.D."/>
            <person name="Roe B.A."/>
        </authorList>
    </citation>
    <scope>NUCLEOTIDE SEQUENCE [LARGE SCALE GENOMIC DNA]</scope>
    <source>
        <strain evidence="1">A17</strain>
        <strain evidence="2 3">cv. Jemalong A17</strain>
    </source>
</reference>
<dbReference type="EMBL" id="CM001217">
    <property type="protein sequence ID" value="AES62302.2"/>
    <property type="molecule type" value="Genomic_DNA"/>
</dbReference>
<gene>
    <name evidence="1" type="ordered locus">MTR_1g098190</name>
</gene>
<proteinExistence type="predicted"/>
<evidence type="ECO:0000313" key="1">
    <source>
        <dbReference type="EMBL" id="AES62302.2"/>
    </source>
</evidence>